<dbReference type="PANTHER" id="PTHR42110:SF1">
    <property type="entry name" value="L-ASPARAGINASE, PUTATIVE (AFU_ORTHOLOGUE AFUA_3G11890)-RELATED"/>
    <property type="match status" value="1"/>
</dbReference>
<keyword evidence="2" id="KW-1185">Reference proteome</keyword>
<dbReference type="Proteomes" id="UP000597507">
    <property type="component" value="Unassembled WGS sequence"/>
</dbReference>
<sequence length="335" mass="34866">MSFARLAEVWRGPCVESVHHGVAAVADATGRVLHARGDPGFVTFPRSALKPFQAIGLVESGAADALGLGDEHIALACASHRAEDFQVALVRDWLRRLGLGEEALVCGPDLPRGAEDQAAWLRAGGGRSRVFHNCSGKHCGFLSVARRIGAPAAGYDDPAHLAQRLFLAAFSELLGRDAAALPRGVDGCGLPALALSVGDMARAAARHAAAAAASESRRDAIRRIHAAMRAHPDHLSGRDQPTSRLIRATEGRVLVKGGAEGFVVAFVPDRGLGIAVKIADGASRAKMGVLTMLLGRIGLLDATAAEALCEAVEPPVRDSNGRVVGRVAITLPQAA</sequence>
<organism evidence="1 2">
    <name type="scientific">Caldovatus sediminis</name>
    <dbReference type="NCBI Taxonomy" id="2041189"/>
    <lineage>
        <taxon>Bacteria</taxon>
        <taxon>Pseudomonadati</taxon>
        <taxon>Pseudomonadota</taxon>
        <taxon>Alphaproteobacteria</taxon>
        <taxon>Acetobacterales</taxon>
        <taxon>Roseomonadaceae</taxon>
        <taxon>Caldovatus</taxon>
    </lineage>
</organism>
<dbReference type="AlphaFoldDB" id="A0A8J3ED02"/>
<reference evidence="1 2" key="1">
    <citation type="journal article" date="2014" name="Int. J. Syst. Evol. Microbiol.">
        <title>Complete genome sequence of Corynebacterium casei LMG S-19264T (=DSM 44701T), isolated from a smear-ripened cheese.</title>
        <authorList>
            <consortium name="US DOE Joint Genome Institute (JGI-PGF)"/>
            <person name="Walter F."/>
            <person name="Albersmeier A."/>
            <person name="Kalinowski J."/>
            <person name="Ruckert C."/>
        </authorList>
    </citation>
    <scope>NUCLEOTIDE SEQUENCE [LARGE SCALE GENOMIC DNA]</scope>
    <source>
        <strain evidence="1 2">CGMCC 1.16330</strain>
    </source>
</reference>
<evidence type="ECO:0000313" key="2">
    <source>
        <dbReference type="Proteomes" id="UP000597507"/>
    </source>
</evidence>
<dbReference type="RefSeq" id="WP_188901067.1">
    <property type="nucleotide sequence ID" value="NZ_BMKS01000007.1"/>
</dbReference>
<dbReference type="PANTHER" id="PTHR42110">
    <property type="entry name" value="L-ASPARAGINASE, PUTATIVE (AFU_ORTHOLOGUE AFUA_3G11890)-RELATED"/>
    <property type="match status" value="1"/>
</dbReference>
<protein>
    <submittedName>
        <fullName evidence="1">Asparaginase</fullName>
    </submittedName>
</protein>
<accession>A0A8J3ED02</accession>
<name>A0A8J3ED02_9PROT</name>
<proteinExistence type="predicted"/>
<evidence type="ECO:0000313" key="1">
    <source>
        <dbReference type="EMBL" id="GGG37909.1"/>
    </source>
</evidence>
<dbReference type="InterPro" id="IPR010349">
    <property type="entry name" value="Asparaginase_II"/>
</dbReference>
<dbReference type="EMBL" id="BMKS01000007">
    <property type="protein sequence ID" value="GGG37909.1"/>
    <property type="molecule type" value="Genomic_DNA"/>
</dbReference>
<gene>
    <name evidence="1" type="ORF">GCM10010964_27200</name>
</gene>
<dbReference type="Pfam" id="PF06089">
    <property type="entry name" value="Asparaginase_II"/>
    <property type="match status" value="1"/>
</dbReference>
<comment type="caution">
    <text evidence="1">The sequence shown here is derived from an EMBL/GenBank/DDBJ whole genome shotgun (WGS) entry which is preliminary data.</text>
</comment>